<dbReference type="Proteomes" id="UP000014174">
    <property type="component" value="Unassembled WGS sequence"/>
</dbReference>
<comment type="caution">
    <text evidence="6">The sequence shown here is derived from an EMBL/GenBank/DDBJ whole genome shotgun (WGS) entry which is preliminary data.</text>
</comment>
<accession>R9GLX7</accession>
<dbReference type="PANTHER" id="PTHR31956:SF1">
    <property type="entry name" value="NON-SPECIFIC PHOSPHOLIPASE C1"/>
    <property type="match status" value="1"/>
</dbReference>
<proteinExistence type="inferred from homology"/>
<dbReference type="SUPFAM" id="SSF53649">
    <property type="entry name" value="Alkaline phosphatase-like"/>
    <property type="match status" value="1"/>
</dbReference>
<reference evidence="6 7" key="1">
    <citation type="journal article" date="2013" name="Genome Announc.">
        <title>Draft Genome Sequence of Arcticibacter svalbardensis Strain MN12-7T, a Member of the Family Sphingobacteriaceae Isolated from an Arctic Soil Sample.</title>
        <authorList>
            <person name="Shivaji S."/>
            <person name="Ara S."/>
            <person name="Prasad S."/>
            <person name="Manasa B.P."/>
            <person name="Begum Z."/>
            <person name="Singh A."/>
            <person name="Kumar Pinnaka A."/>
        </authorList>
    </citation>
    <scope>NUCLEOTIDE SEQUENCE [LARGE SCALE GENOMIC DNA]</scope>
    <source>
        <strain evidence="6 7">MN12-7</strain>
    </source>
</reference>
<evidence type="ECO:0000259" key="5">
    <source>
        <dbReference type="Pfam" id="PF05506"/>
    </source>
</evidence>
<dbReference type="NCBIfam" id="TIGR03396">
    <property type="entry name" value="PC_PLC"/>
    <property type="match status" value="1"/>
</dbReference>
<keyword evidence="7" id="KW-1185">Reference proteome</keyword>
<dbReference type="InterPro" id="IPR019546">
    <property type="entry name" value="TAT_signal_bac_arc"/>
</dbReference>
<feature type="coiled-coil region" evidence="4">
    <location>
        <begin position="278"/>
        <end position="332"/>
    </location>
</feature>
<dbReference type="NCBIfam" id="TIGR01409">
    <property type="entry name" value="TAT_signal_seq"/>
    <property type="match status" value="1"/>
</dbReference>
<dbReference type="PROSITE" id="PS51318">
    <property type="entry name" value="TAT"/>
    <property type="match status" value="1"/>
</dbReference>
<dbReference type="STRING" id="1150600.ADIARSV_4193"/>
<evidence type="ECO:0000256" key="2">
    <source>
        <dbReference type="ARBA" id="ARBA00012018"/>
    </source>
</evidence>
<keyword evidence="3" id="KW-0378">Hydrolase</keyword>
<sequence length="849" mass="96883">MNESRRAFIKKAGLLTGAAGLFSIMPASIQQALAIDAAPGSTYMDAEHVVFLMQENRSFDHCFGTLNGVRGFNDPRAFQLANTNPVWLQTNALGDTYAPFRLNLKDTKSTWMSSLPHSWENQVDALNGGKMDKWLESKKSGNKEFAQMPLTMGYYNRTDIPFYYALADAFTVCDQHFCSALAGTSPNRLFFWTGTVRAEQDENSKAHIWNGEIDHKDIHWTTFPERLEDLGISWKAYQNELSIPVGFEGEEEDWLANFTDNDLEFFAQFNVRLHAKHLDFLTNRYVALQKEVTELKNQLQGFPDDSKLHKNLEEKEQLLKSIQDDMGTWNKQRFEQLSERQKSIHRKAFVTNSQDPDYHQLVEMDYMDDGVKRKMKVPKGDVLHQFRQDVDAGQLPAVSWLVPSSHFSDHPGSPWYGAWYISEVMDILTKNPETWKKTIFIITYDENDGYFDHVPPFLPPHSARPETGKVSGGMDTRVEHVSLEQEKQRGFEDQRESAIGLGFRVPMLVISPWTKGGWVNSQVFDHTSNLQFLEHWLSKKTGKELTQPEISDWRRTVCGDLTSVFRPSPDKVVKNPAPVEKDRFIQSIHKAQFKALPSGYKILNEQDIEQVKINPFANTVVPIQEKGMKPSNAIPYQIYADGYYDAKQHGFVLSLKSKTEVFGKQTAGSPYNVYFPGRTSFKDANGLLKWENMRLRSYAVQADADIMDLIALESFENNKYHLQLHGPNGFYREFKGDHSDPAVKILVEYQRNRLYKNKLTGNVELTIISEPPGQFKEIVVTDLAYGGVTKTIRVSGKSGIVGVDLSKSYGWYDFSIKVKGHDQYEQRFAGRVETGTSSFSDPFMGRVIV</sequence>
<dbReference type="Pfam" id="PF04185">
    <property type="entry name" value="Phosphoesterase"/>
    <property type="match status" value="2"/>
</dbReference>
<dbReference type="InterPro" id="IPR017850">
    <property type="entry name" value="Alkaline_phosphatase_core_sf"/>
</dbReference>
<protein>
    <recommendedName>
        <fullName evidence="2">phospholipase C</fullName>
        <ecNumber evidence="2">3.1.4.3</ecNumber>
    </recommendedName>
</protein>
<dbReference type="InterPro" id="IPR007312">
    <property type="entry name" value="Phosphoesterase"/>
</dbReference>
<dbReference type="InterPro" id="IPR008475">
    <property type="entry name" value="PLipase_C_C"/>
</dbReference>
<dbReference type="Gene3D" id="3.40.720.10">
    <property type="entry name" value="Alkaline Phosphatase, subunit A"/>
    <property type="match status" value="2"/>
</dbReference>
<evidence type="ECO:0000256" key="4">
    <source>
        <dbReference type="SAM" id="Coils"/>
    </source>
</evidence>
<dbReference type="eggNOG" id="COG3511">
    <property type="taxonomic scope" value="Bacteria"/>
</dbReference>
<evidence type="ECO:0000256" key="3">
    <source>
        <dbReference type="ARBA" id="ARBA00022801"/>
    </source>
</evidence>
<evidence type="ECO:0000313" key="6">
    <source>
        <dbReference type="EMBL" id="EOR92681.1"/>
    </source>
</evidence>
<dbReference type="PANTHER" id="PTHR31956">
    <property type="entry name" value="NON-SPECIFIC PHOSPHOLIPASE C4-RELATED"/>
    <property type="match status" value="1"/>
</dbReference>
<dbReference type="Pfam" id="PF05506">
    <property type="entry name" value="PLipase_C_C"/>
    <property type="match status" value="1"/>
</dbReference>
<dbReference type="GO" id="GO:0016042">
    <property type="term" value="P:lipid catabolic process"/>
    <property type="evidence" value="ECO:0007669"/>
    <property type="project" value="InterPro"/>
</dbReference>
<dbReference type="OrthoDB" id="980947at2"/>
<evidence type="ECO:0000256" key="1">
    <source>
        <dbReference type="ARBA" id="ARBA00009717"/>
    </source>
</evidence>
<dbReference type="PATRIC" id="fig|1150600.3.peg.4150"/>
<dbReference type="GO" id="GO:0034480">
    <property type="term" value="F:phosphatidylcholine phospholipase C activity"/>
    <property type="evidence" value="ECO:0007669"/>
    <property type="project" value="UniProtKB-EC"/>
</dbReference>
<dbReference type="EC" id="3.1.4.3" evidence="2"/>
<name>R9GLX7_9SPHI</name>
<dbReference type="EMBL" id="AQPN01000145">
    <property type="protein sequence ID" value="EOR92681.1"/>
    <property type="molecule type" value="Genomic_DNA"/>
</dbReference>
<dbReference type="RefSeq" id="WP_016197411.1">
    <property type="nucleotide sequence ID" value="NZ_AQPN01000145.1"/>
</dbReference>
<evidence type="ECO:0000313" key="7">
    <source>
        <dbReference type="Proteomes" id="UP000014174"/>
    </source>
</evidence>
<dbReference type="InterPro" id="IPR017767">
    <property type="entry name" value="PC-PLC"/>
</dbReference>
<feature type="domain" description="Bacterial phospholipase C C-terminal" evidence="5">
    <location>
        <begin position="630"/>
        <end position="737"/>
    </location>
</feature>
<organism evidence="6 7">
    <name type="scientific">Arcticibacter svalbardensis MN12-7</name>
    <dbReference type="NCBI Taxonomy" id="1150600"/>
    <lineage>
        <taxon>Bacteria</taxon>
        <taxon>Pseudomonadati</taxon>
        <taxon>Bacteroidota</taxon>
        <taxon>Sphingobacteriia</taxon>
        <taxon>Sphingobacteriales</taxon>
        <taxon>Sphingobacteriaceae</taxon>
        <taxon>Arcticibacter</taxon>
    </lineage>
</organism>
<dbReference type="AlphaFoldDB" id="R9GLX7"/>
<comment type="similarity">
    <text evidence="1">Belongs to the bacterial phospholipase C family.</text>
</comment>
<dbReference type="InterPro" id="IPR006311">
    <property type="entry name" value="TAT_signal"/>
</dbReference>
<keyword evidence="4" id="KW-0175">Coiled coil</keyword>
<gene>
    <name evidence="6" type="ORF">ADIARSV_4193</name>
</gene>